<name>A0A0C3BTI3_HEBCY</name>
<feature type="non-terminal residue" evidence="3">
    <location>
        <position position="112"/>
    </location>
</feature>
<keyword evidence="2" id="KW-0472">Membrane</keyword>
<feature type="transmembrane region" description="Helical" evidence="2">
    <location>
        <begin position="42"/>
        <end position="63"/>
    </location>
</feature>
<dbReference type="EMBL" id="KN831821">
    <property type="protein sequence ID" value="KIM35409.1"/>
    <property type="molecule type" value="Genomic_DNA"/>
</dbReference>
<proteinExistence type="predicted"/>
<evidence type="ECO:0000256" key="2">
    <source>
        <dbReference type="SAM" id="Phobius"/>
    </source>
</evidence>
<sequence length="112" mass="12328">MAPAYFSLTTVADDDNEERLLAKSSEDFSSFRAEKPSPKVMLMAYILFALSVFFAGVNVAAGVKAIRAYQARYPPIDTLPRPNIFVGLPKNPQTGKHKANEQGHAHNHSHSN</sequence>
<dbReference type="HOGENOM" id="CLU_2061215_0_0_1"/>
<evidence type="ECO:0000256" key="1">
    <source>
        <dbReference type="SAM" id="MobiDB-lite"/>
    </source>
</evidence>
<keyword evidence="2" id="KW-0812">Transmembrane</keyword>
<dbReference type="OrthoDB" id="3049734at2759"/>
<protein>
    <recommendedName>
        <fullName evidence="5">Transmembrane protein</fullName>
    </recommendedName>
</protein>
<evidence type="ECO:0000313" key="3">
    <source>
        <dbReference type="EMBL" id="KIM35409.1"/>
    </source>
</evidence>
<keyword evidence="2" id="KW-1133">Transmembrane helix</keyword>
<keyword evidence="4" id="KW-1185">Reference proteome</keyword>
<evidence type="ECO:0000313" key="4">
    <source>
        <dbReference type="Proteomes" id="UP000053424"/>
    </source>
</evidence>
<dbReference type="Proteomes" id="UP000053424">
    <property type="component" value="Unassembled WGS sequence"/>
</dbReference>
<reference evidence="3 4" key="1">
    <citation type="submission" date="2014-04" db="EMBL/GenBank/DDBJ databases">
        <authorList>
            <consortium name="DOE Joint Genome Institute"/>
            <person name="Kuo A."/>
            <person name="Gay G."/>
            <person name="Dore J."/>
            <person name="Kohler A."/>
            <person name="Nagy L.G."/>
            <person name="Floudas D."/>
            <person name="Copeland A."/>
            <person name="Barry K.W."/>
            <person name="Cichocki N."/>
            <person name="Veneault-Fourrey C."/>
            <person name="LaButti K."/>
            <person name="Lindquist E.A."/>
            <person name="Lipzen A."/>
            <person name="Lundell T."/>
            <person name="Morin E."/>
            <person name="Murat C."/>
            <person name="Sun H."/>
            <person name="Tunlid A."/>
            <person name="Henrissat B."/>
            <person name="Grigoriev I.V."/>
            <person name="Hibbett D.S."/>
            <person name="Martin F."/>
            <person name="Nordberg H.P."/>
            <person name="Cantor M.N."/>
            <person name="Hua S.X."/>
        </authorList>
    </citation>
    <scope>NUCLEOTIDE SEQUENCE [LARGE SCALE GENOMIC DNA]</scope>
    <source>
        <strain evidence="4">h7</strain>
    </source>
</reference>
<evidence type="ECO:0008006" key="5">
    <source>
        <dbReference type="Google" id="ProtNLM"/>
    </source>
</evidence>
<feature type="region of interest" description="Disordered" evidence="1">
    <location>
        <begin position="84"/>
        <end position="112"/>
    </location>
</feature>
<accession>A0A0C3BTI3</accession>
<reference evidence="4" key="2">
    <citation type="submission" date="2015-01" db="EMBL/GenBank/DDBJ databases">
        <title>Evolutionary Origins and Diversification of the Mycorrhizal Mutualists.</title>
        <authorList>
            <consortium name="DOE Joint Genome Institute"/>
            <consortium name="Mycorrhizal Genomics Consortium"/>
            <person name="Kohler A."/>
            <person name="Kuo A."/>
            <person name="Nagy L.G."/>
            <person name="Floudas D."/>
            <person name="Copeland A."/>
            <person name="Barry K.W."/>
            <person name="Cichocki N."/>
            <person name="Veneault-Fourrey C."/>
            <person name="LaButti K."/>
            <person name="Lindquist E.A."/>
            <person name="Lipzen A."/>
            <person name="Lundell T."/>
            <person name="Morin E."/>
            <person name="Murat C."/>
            <person name="Riley R."/>
            <person name="Ohm R."/>
            <person name="Sun H."/>
            <person name="Tunlid A."/>
            <person name="Henrissat B."/>
            <person name="Grigoriev I.V."/>
            <person name="Hibbett D.S."/>
            <person name="Martin F."/>
        </authorList>
    </citation>
    <scope>NUCLEOTIDE SEQUENCE [LARGE SCALE GENOMIC DNA]</scope>
    <source>
        <strain evidence="4">h7</strain>
    </source>
</reference>
<organism evidence="3 4">
    <name type="scientific">Hebeloma cylindrosporum</name>
    <dbReference type="NCBI Taxonomy" id="76867"/>
    <lineage>
        <taxon>Eukaryota</taxon>
        <taxon>Fungi</taxon>
        <taxon>Dikarya</taxon>
        <taxon>Basidiomycota</taxon>
        <taxon>Agaricomycotina</taxon>
        <taxon>Agaricomycetes</taxon>
        <taxon>Agaricomycetidae</taxon>
        <taxon>Agaricales</taxon>
        <taxon>Agaricineae</taxon>
        <taxon>Hymenogastraceae</taxon>
        <taxon>Hebeloma</taxon>
    </lineage>
</organism>
<dbReference type="AlphaFoldDB" id="A0A0C3BTI3"/>
<gene>
    <name evidence="3" type="ORF">M413DRAFT_449793</name>
</gene>